<dbReference type="Proteomes" id="UP000602284">
    <property type="component" value="Unassembled WGS sequence"/>
</dbReference>
<evidence type="ECO:0000259" key="10">
    <source>
        <dbReference type="Pfam" id="PF25198"/>
    </source>
</evidence>
<sequence>MKSKNVRRTLLSLLVVALMGSVFGSGCYDRIELEGMAFVVALGLDKGPNNTIDVTVRIAIPSEMGSGNDGGAGGTQLGASRPMTVRSNTVAGALTLLNSTVERRISLLHLTTIYIGENVAKEGVLNFLGPLVRMRDFRRTVNFFIVPGEAREVFQANQPVLEKSSSRFNESISEIGRHTGLTVTNKLHDFLITTEGSNEDPIAPVIAINRNVQQQAEEAKSQGQGGQAGQGKQKGTRENTMPDAKVSFKPGEVVRMGGNSVEFIGSAIFNRDKLVTYLDGIQTRVLLMIRGELQRTQMDFPDPQQKGKFEAIEIKHARSPQMEVDVKSNPITIKIKQKLEGDLVGVQSTIDYTEESNMRVLEDSIKKTLKQKEEDLVNQMFHEYQVAPFGVFRQARAQFLTEQEMEAFKFRDKLKNAKVSIDVDLNIRRIGVQLAPVQAK</sequence>
<dbReference type="NCBIfam" id="TIGR02887">
    <property type="entry name" value="spore_ger_x_C"/>
    <property type="match status" value="1"/>
</dbReference>
<evidence type="ECO:0000256" key="3">
    <source>
        <dbReference type="ARBA" id="ARBA00022544"/>
    </source>
</evidence>
<dbReference type="Gene3D" id="3.30.300.210">
    <property type="entry name" value="Nutrient germinant receptor protein C, domain 3"/>
    <property type="match status" value="1"/>
</dbReference>
<evidence type="ECO:0000256" key="1">
    <source>
        <dbReference type="ARBA" id="ARBA00004635"/>
    </source>
</evidence>
<feature type="region of interest" description="Disordered" evidence="8">
    <location>
        <begin position="213"/>
        <end position="244"/>
    </location>
</feature>
<evidence type="ECO:0000256" key="4">
    <source>
        <dbReference type="ARBA" id="ARBA00022729"/>
    </source>
</evidence>
<keyword evidence="12" id="KW-1185">Reference proteome</keyword>
<dbReference type="PANTHER" id="PTHR35789">
    <property type="entry name" value="SPORE GERMINATION PROTEIN B3"/>
    <property type="match status" value="1"/>
</dbReference>
<gene>
    <name evidence="11" type="ORF">JJB07_19445</name>
</gene>
<feature type="domain" description="Spore germination GerAC-like C-terminal" evidence="9">
    <location>
        <begin position="265"/>
        <end position="431"/>
    </location>
</feature>
<dbReference type="InterPro" id="IPR008844">
    <property type="entry name" value="Spore_GerAC-like"/>
</dbReference>
<evidence type="ECO:0000256" key="2">
    <source>
        <dbReference type="ARBA" id="ARBA00007886"/>
    </source>
</evidence>
<organism evidence="11 12">
    <name type="scientific">Tumebacillus amylolyticus</name>
    <dbReference type="NCBI Taxonomy" id="2801339"/>
    <lineage>
        <taxon>Bacteria</taxon>
        <taxon>Bacillati</taxon>
        <taxon>Bacillota</taxon>
        <taxon>Bacilli</taxon>
        <taxon>Bacillales</taxon>
        <taxon>Alicyclobacillaceae</taxon>
        <taxon>Tumebacillus</taxon>
    </lineage>
</organism>
<comment type="caution">
    <text evidence="11">The sequence shown here is derived from an EMBL/GenBank/DDBJ whole genome shotgun (WGS) entry which is preliminary data.</text>
</comment>
<evidence type="ECO:0000313" key="11">
    <source>
        <dbReference type="EMBL" id="MBL0388780.1"/>
    </source>
</evidence>
<keyword evidence="3" id="KW-0309">Germination</keyword>
<evidence type="ECO:0000256" key="6">
    <source>
        <dbReference type="ARBA" id="ARBA00023139"/>
    </source>
</evidence>
<comment type="similarity">
    <text evidence="2">Belongs to the GerABKC lipoprotein family.</text>
</comment>
<accession>A0ABS1JER4</accession>
<protein>
    <submittedName>
        <fullName evidence="11">Ger(X)C family spore germination protein</fullName>
    </submittedName>
</protein>
<keyword evidence="5" id="KW-0472">Membrane</keyword>
<comment type="subcellular location">
    <subcellularLocation>
        <location evidence="1">Membrane</location>
        <topology evidence="1">Lipid-anchor</topology>
    </subcellularLocation>
</comment>
<dbReference type="RefSeq" id="WP_201637763.1">
    <property type="nucleotide sequence ID" value="NZ_JAEQNB010000007.1"/>
</dbReference>
<dbReference type="InterPro" id="IPR046953">
    <property type="entry name" value="Spore_GerAC-like_C"/>
</dbReference>
<dbReference type="PROSITE" id="PS51257">
    <property type="entry name" value="PROKAR_LIPOPROTEIN"/>
    <property type="match status" value="1"/>
</dbReference>
<evidence type="ECO:0000313" key="12">
    <source>
        <dbReference type="Proteomes" id="UP000602284"/>
    </source>
</evidence>
<dbReference type="PANTHER" id="PTHR35789:SF1">
    <property type="entry name" value="SPORE GERMINATION PROTEIN B3"/>
    <property type="match status" value="1"/>
</dbReference>
<keyword evidence="6" id="KW-0564">Palmitate</keyword>
<dbReference type="InterPro" id="IPR057336">
    <property type="entry name" value="GerAC_N"/>
</dbReference>
<proteinExistence type="inferred from homology"/>
<dbReference type="Pfam" id="PF05504">
    <property type="entry name" value="Spore_GerAC"/>
    <property type="match status" value="1"/>
</dbReference>
<evidence type="ECO:0000256" key="8">
    <source>
        <dbReference type="SAM" id="MobiDB-lite"/>
    </source>
</evidence>
<reference evidence="11 12" key="1">
    <citation type="submission" date="2021-01" db="EMBL/GenBank/DDBJ databases">
        <title>Tumebacillus sp. strain ITR2 16S ribosomal RNA gene Genome sequencing and assembly.</title>
        <authorList>
            <person name="Kang M."/>
        </authorList>
    </citation>
    <scope>NUCLEOTIDE SEQUENCE [LARGE SCALE GENOMIC DNA]</scope>
    <source>
        <strain evidence="11 12">ITR2</strain>
    </source>
</reference>
<name>A0ABS1JER4_9BACL</name>
<keyword evidence="4" id="KW-0732">Signal</keyword>
<evidence type="ECO:0000256" key="5">
    <source>
        <dbReference type="ARBA" id="ARBA00023136"/>
    </source>
</evidence>
<dbReference type="EMBL" id="JAEQNB010000007">
    <property type="protein sequence ID" value="MBL0388780.1"/>
    <property type="molecule type" value="Genomic_DNA"/>
</dbReference>
<dbReference type="Pfam" id="PF25198">
    <property type="entry name" value="Spore_GerAC_N"/>
    <property type="match status" value="1"/>
</dbReference>
<evidence type="ECO:0000256" key="7">
    <source>
        <dbReference type="ARBA" id="ARBA00023288"/>
    </source>
</evidence>
<feature type="domain" description="Spore germination protein N-terminal" evidence="10">
    <location>
        <begin position="29"/>
        <end position="207"/>
    </location>
</feature>
<dbReference type="InterPro" id="IPR038501">
    <property type="entry name" value="Spore_GerAC_C_sf"/>
</dbReference>
<keyword evidence="7" id="KW-0449">Lipoprotein</keyword>
<evidence type="ECO:0000259" key="9">
    <source>
        <dbReference type="Pfam" id="PF05504"/>
    </source>
</evidence>